<gene>
    <name evidence="2" type="ORF">MA16_Dca015686</name>
</gene>
<name>A0A2I0V8G8_9ASPA</name>
<keyword evidence="3" id="KW-1185">Reference proteome</keyword>
<dbReference type="AlphaFoldDB" id="A0A2I0V8G8"/>
<keyword evidence="1" id="KW-1133">Transmembrane helix</keyword>
<reference evidence="2 3" key="2">
    <citation type="journal article" date="2017" name="Nature">
        <title>The Apostasia genome and the evolution of orchids.</title>
        <authorList>
            <person name="Zhang G.Q."/>
            <person name="Liu K.W."/>
            <person name="Li Z."/>
            <person name="Lohaus R."/>
            <person name="Hsiao Y.Y."/>
            <person name="Niu S.C."/>
            <person name="Wang J.Y."/>
            <person name="Lin Y.C."/>
            <person name="Xu Q."/>
            <person name="Chen L.J."/>
            <person name="Yoshida K."/>
            <person name="Fujiwara S."/>
            <person name="Wang Z.W."/>
            <person name="Zhang Y.Q."/>
            <person name="Mitsuda N."/>
            <person name="Wang M."/>
            <person name="Liu G.H."/>
            <person name="Pecoraro L."/>
            <person name="Huang H.X."/>
            <person name="Xiao X.J."/>
            <person name="Lin M."/>
            <person name="Wu X.Y."/>
            <person name="Wu W.L."/>
            <person name="Chen Y.Y."/>
            <person name="Chang S.B."/>
            <person name="Sakamoto S."/>
            <person name="Ohme-Takagi M."/>
            <person name="Yagi M."/>
            <person name="Zeng S.J."/>
            <person name="Shen C.Y."/>
            <person name="Yeh C.M."/>
            <person name="Luo Y.B."/>
            <person name="Tsai W.C."/>
            <person name="Van de Peer Y."/>
            <person name="Liu Z.J."/>
        </authorList>
    </citation>
    <scope>NUCLEOTIDE SEQUENCE [LARGE SCALE GENOMIC DNA]</scope>
    <source>
        <tissue evidence="2">The whole plant</tissue>
    </source>
</reference>
<protein>
    <submittedName>
        <fullName evidence="2">Uncharacterized protein</fullName>
    </submittedName>
</protein>
<feature type="transmembrane region" description="Helical" evidence="1">
    <location>
        <begin position="80"/>
        <end position="98"/>
    </location>
</feature>
<sequence>MTGPEVDHGFAYNDRGEINILLSPFYEPDWEYDETVERYVKRILYCLAETIDLQKPKTPWLLVGRSTPSPSVATSPSTKTFGTIFLVAVSLIVCFVFNR</sequence>
<evidence type="ECO:0000313" key="2">
    <source>
        <dbReference type="EMBL" id="PKU59691.1"/>
    </source>
</evidence>
<keyword evidence="1" id="KW-0812">Transmembrane</keyword>
<proteinExistence type="predicted"/>
<keyword evidence="1" id="KW-0472">Membrane</keyword>
<dbReference type="EMBL" id="KZ504071">
    <property type="protein sequence ID" value="PKU59691.1"/>
    <property type="molecule type" value="Genomic_DNA"/>
</dbReference>
<evidence type="ECO:0000313" key="3">
    <source>
        <dbReference type="Proteomes" id="UP000233837"/>
    </source>
</evidence>
<accession>A0A2I0V8G8</accession>
<dbReference type="Proteomes" id="UP000233837">
    <property type="component" value="Unassembled WGS sequence"/>
</dbReference>
<evidence type="ECO:0000256" key="1">
    <source>
        <dbReference type="SAM" id="Phobius"/>
    </source>
</evidence>
<organism evidence="2 3">
    <name type="scientific">Dendrobium catenatum</name>
    <dbReference type="NCBI Taxonomy" id="906689"/>
    <lineage>
        <taxon>Eukaryota</taxon>
        <taxon>Viridiplantae</taxon>
        <taxon>Streptophyta</taxon>
        <taxon>Embryophyta</taxon>
        <taxon>Tracheophyta</taxon>
        <taxon>Spermatophyta</taxon>
        <taxon>Magnoliopsida</taxon>
        <taxon>Liliopsida</taxon>
        <taxon>Asparagales</taxon>
        <taxon>Orchidaceae</taxon>
        <taxon>Epidendroideae</taxon>
        <taxon>Malaxideae</taxon>
        <taxon>Dendrobiinae</taxon>
        <taxon>Dendrobium</taxon>
    </lineage>
</organism>
<reference evidence="2 3" key="1">
    <citation type="journal article" date="2016" name="Sci. Rep.">
        <title>The Dendrobium catenatum Lindl. genome sequence provides insights into polysaccharide synthase, floral development and adaptive evolution.</title>
        <authorList>
            <person name="Zhang G.Q."/>
            <person name="Xu Q."/>
            <person name="Bian C."/>
            <person name="Tsai W.C."/>
            <person name="Yeh C.M."/>
            <person name="Liu K.W."/>
            <person name="Yoshida K."/>
            <person name="Zhang L.S."/>
            <person name="Chang S.B."/>
            <person name="Chen F."/>
            <person name="Shi Y."/>
            <person name="Su Y.Y."/>
            <person name="Zhang Y.Q."/>
            <person name="Chen L.J."/>
            <person name="Yin Y."/>
            <person name="Lin M."/>
            <person name="Huang H."/>
            <person name="Deng H."/>
            <person name="Wang Z.W."/>
            <person name="Zhu S.L."/>
            <person name="Zhao X."/>
            <person name="Deng C."/>
            <person name="Niu S.C."/>
            <person name="Huang J."/>
            <person name="Wang M."/>
            <person name="Liu G.H."/>
            <person name="Yang H.J."/>
            <person name="Xiao X.J."/>
            <person name="Hsiao Y.Y."/>
            <person name="Wu W.L."/>
            <person name="Chen Y.Y."/>
            <person name="Mitsuda N."/>
            <person name="Ohme-Takagi M."/>
            <person name="Luo Y.B."/>
            <person name="Van de Peer Y."/>
            <person name="Liu Z.J."/>
        </authorList>
    </citation>
    <scope>NUCLEOTIDE SEQUENCE [LARGE SCALE GENOMIC DNA]</scope>
    <source>
        <tissue evidence="2">The whole plant</tissue>
    </source>
</reference>